<dbReference type="STRING" id="1764295.A0A5B8MJI8"/>
<accession>A0A5B8MJI8</accession>
<gene>
    <name evidence="2" type="ORF">A3770_03p23630</name>
    <name evidence="1" type="ORF">CPRI1469_LOCUS2125</name>
</gene>
<dbReference type="EMBL" id="CP031036">
    <property type="protein sequence ID" value="QDZ19845.1"/>
    <property type="molecule type" value="Genomic_DNA"/>
</dbReference>
<evidence type="ECO:0000313" key="2">
    <source>
        <dbReference type="EMBL" id="QDZ19845.1"/>
    </source>
</evidence>
<reference evidence="2 3" key="1">
    <citation type="submission" date="2018-07" db="EMBL/GenBank/DDBJ databases">
        <title>The complete nuclear genome of the prasinophyte Chloropicon primus (CCMP1205).</title>
        <authorList>
            <person name="Pombert J.-F."/>
            <person name="Otis C."/>
            <person name="Turmel M."/>
            <person name="Lemieux C."/>
        </authorList>
    </citation>
    <scope>NUCLEOTIDE SEQUENCE [LARGE SCALE GENOMIC DNA]</scope>
    <source>
        <strain evidence="2 3">CCMP1205</strain>
    </source>
</reference>
<evidence type="ECO:0008006" key="4">
    <source>
        <dbReference type="Google" id="ProtNLM"/>
    </source>
</evidence>
<dbReference type="EMBL" id="HBHL01003380">
    <property type="protein sequence ID" value="CAD9713276.1"/>
    <property type="molecule type" value="Transcribed_RNA"/>
</dbReference>
<sequence>MKFRFCGGEDCPEWLGAEIATIAKVSSVRIRVLSKRIVQMYLKEKKVEASEVRQAADKVRSGGQEMSDGDVGAIFAVLHHVITSAAKFDVDGTTLSLELQQLGLPRELSDALVRPYSEARAEIREAEWRNTLRLPPLAVESKEVHADLSPEALGGRGKDDFVVLELGARAGAGARGGGKQATVALSYAKLEVLVQELRRAQAGLHDIV</sequence>
<dbReference type="Pfam" id="PF21672">
    <property type="entry name" value="COMM_HN"/>
    <property type="match status" value="1"/>
</dbReference>
<reference evidence="1" key="2">
    <citation type="submission" date="2021-01" db="EMBL/GenBank/DDBJ databases">
        <authorList>
            <person name="Corre E."/>
            <person name="Pelletier E."/>
            <person name="Niang G."/>
            <person name="Scheremetjew M."/>
            <person name="Finn R."/>
            <person name="Kale V."/>
            <person name="Holt S."/>
            <person name="Cochrane G."/>
            <person name="Meng A."/>
            <person name="Brown T."/>
            <person name="Cohen L."/>
        </authorList>
    </citation>
    <scope>NUCLEOTIDE SEQUENCE</scope>
    <source>
        <strain evidence="1">CCMP1205</strain>
    </source>
</reference>
<protein>
    <recommendedName>
        <fullName evidence="4">COMM domain-containing protein</fullName>
    </recommendedName>
</protein>
<name>A0A5B8MJI8_9CHLO</name>
<dbReference type="OrthoDB" id="566628at2759"/>
<keyword evidence="3" id="KW-1185">Reference proteome</keyword>
<dbReference type="PANTHER" id="PTHR16231">
    <property type="entry name" value="COMM DOMAIN-CONTAINING PROTEIN 4-8 FAMILY MEMBER"/>
    <property type="match status" value="1"/>
</dbReference>
<dbReference type="Proteomes" id="UP000316726">
    <property type="component" value="Chromosome 3"/>
</dbReference>
<evidence type="ECO:0000313" key="3">
    <source>
        <dbReference type="Proteomes" id="UP000316726"/>
    </source>
</evidence>
<dbReference type="AlphaFoldDB" id="A0A5B8MJI8"/>
<dbReference type="PANTHER" id="PTHR16231:SF4">
    <property type="entry name" value="COMM DOMAIN-CONTAINING PROTEIN 4"/>
    <property type="match status" value="1"/>
</dbReference>
<organism evidence="2 3">
    <name type="scientific">Chloropicon primus</name>
    <dbReference type="NCBI Taxonomy" id="1764295"/>
    <lineage>
        <taxon>Eukaryota</taxon>
        <taxon>Viridiplantae</taxon>
        <taxon>Chlorophyta</taxon>
        <taxon>Chloropicophyceae</taxon>
        <taxon>Chloropicales</taxon>
        <taxon>Chloropicaceae</taxon>
        <taxon>Chloropicon</taxon>
    </lineage>
</organism>
<dbReference type="InterPro" id="IPR047155">
    <property type="entry name" value="COMMD4/6/7/8"/>
</dbReference>
<proteinExistence type="predicted"/>
<evidence type="ECO:0000313" key="1">
    <source>
        <dbReference type="EMBL" id="CAD9713276.1"/>
    </source>
</evidence>